<dbReference type="RefSeq" id="XP_022246104.1">
    <property type="nucleotide sequence ID" value="XM_022390396.1"/>
</dbReference>
<proteinExistence type="predicted"/>
<reference evidence="2" key="1">
    <citation type="submission" date="2025-08" db="UniProtKB">
        <authorList>
            <consortium name="RefSeq"/>
        </authorList>
    </citation>
    <scope>IDENTIFICATION</scope>
    <source>
        <tissue evidence="2">Muscle</tissue>
    </source>
</reference>
<name>A0ABM1SR48_LIMPO</name>
<accession>A0ABM1SR48</accession>
<gene>
    <name evidence="2" type="primary">LOC106462993</name>
</gene>
<feature type="non-terminal residue" evidence="2">
    <location>
        <position position="568"/>
    </location>
</feature>
<protein>
    <submittedName>
        <fullName evidence="2">Protein KIAA0100-like</fullName>
    </submittedName>
</protein>
<evidence type="ECO:0000313" key="1">
    <source>
        <dbReference type="Proteomes" id="UP000694941"/>
    </source>
</evidence>
<dbReference type="Proteomes" id="UP000694941">
    <property type="component" value="Unplaced"/>
</dbReference>
<evidence type="ECO:0000313" key="2">
    <source>
        <dbReference type="RefSeq" id="XP_022246104.1"/>
    </source>
</evidence>
<sequence>MLEQETQSDRFQTTEINQELVGKQSTLNEMLQKIPEIVEIKFLSSSVKLMREAGHRTLTVTLQLIHAEMKQDLASDTDFSTLISSLSLQDLVVTSGHTKFTSLAKAAVKLQVEGKRAVDSSIHLSSLHVDHHHDELYYWLDLLPASASKKTSVKKSKFSPQNFIDESLQLHLVIELEDILVVANFPGCCPFGGGLTHSRVTTDCFVDVSDQIHSSSPVKELSVELLFEMAWCRVKDKNIFDVTFQKKCHYWSTPLGLGMILFKVRDYPSDFKVQCMVENLQVEWNPDLGNLIRKLTPFFKTDLNSVSDLSDEAEVSSSAVEKDVMINHSSRIMDKSFFSHTLQLSFKNTSLYAVTEEGPGLIMQFDSITLDTASEKLFVSLEGVKMVSIATADQPVFCQRSSDIKNSVLHLKTVHLTYKNHSKKEVNFQLLDEITGLWSTDLHMTTFTLAKELLALMTFFKGERKSSEPNTNSQERSLFNIHTRLRGNVHFGAVLSSTHRMSVKTVDFTANFHPQRASAQTDHFVILFDECPIFSLNELNISINNEGERHLVNRQSFEGLEKKQNKVT</sequence>
<dbReference type="GeneID" id="106462993"/>
<keyword evidence="1" id="KW-1185">Reference proteome</keyword>
<organism evidence="1 2">
    <name type="scientific">Limulus polyphemus</name>
    <name type="common">Atlantic horseshoe crab</name>
    <dbReference type="NCBI Taxonomy" id="6850"/>
    <lineage>
        <taxon>Eukaryota</taxon>
        <taxon>Metazoa</taxon>
        <taxon>Ecdysozoa</taxon>
        <taxon>Arthropoda</taxon>
        <taxon>Chelicerata</taxon>
        <taxon>Merostomata</taxon>
        <taxon>Xiphosura</taxon>
        <taxon>Limulidae</taxon>
        <taxon>Limulus</taxon>
    </lineage>
</organism>